<evidence type="ECO:0000256" key="1">
    <source>
        <dbReference type="ARBA" id="ARBA00004651"/>
    </source>
</evidence>
<dbReference type="OrthoDB" id="145927at2"/>
<feature type="transmembrane region" description="Helical" evidence="7">
    <location>
        <begin position="47"/>
        <end position="69"/>
    </location>
</feature>
<dbReference type="InterPro" id="IPR000515">
    <property type="entry name" value="MetI-like"/>
</dbReference>
<dbReference type="GO" id="GO:0005886">
    <property type="term" value="C:plasma membrane"/>
    <property type="evidence" value="ECO:0007669"/>
    <property type="project" value="UniProtKB-SubCell"/>
</dbReference>
<dbReference type="SUPFAM" id="SSF161098">
    <property type="entry name" value="MetI-like"/>
    <property type="match status" value="1"/>
</dbReference>
<evidence type="ECO:0000256" key="8">
    <source>
        <dbReference type="SAM" id="MobiDB-lite"/>
    </source>
</evidence>
<keyword evidence="4 7" id="KW-0812">Transmembrane</keyword>
<keyword evidence="11" id="KW-1185">Reference proteome</keyword>
<feature type="transmembrane region" description="Helical" evidence="7">
    <location>
        <begin position="134"/>
        <end position="155"/>
    </location>
</feature>
<dbReference type="InterPro" id="IPR050809">
    <property type="entry name" value="UgpAE/MalFG_permease"/>
</dbReference>
<comment type="caution">
    <text evidence="10">The sequence shown here is derived from an EMBL/GenBank/DDBJ whole genome shotgun (WGS) entry which is preliminary data.</text>
</comment>
<evidence type="ECO:0000256" key="5">
    <source>
        <dbReference type="ARBA" id="ARBA00022989"/>
    </source>
</evidence>
<evidence type="ECO:0000256" key="7">
    <source>
        <dbReference type="RuleBase" id="RU363032"/>
    </source>
</evidence>
<evidence type="ECO:0000256" key="4">
    <source>
        <dbReference type="ARBA" id="ARBA00022692"/>
    </source>
</evidence>
<dbReference type="PROSITE" id="PS50928">
    <property type="entry name" value="ABC_TM1"/>
    <property type="match status" value="1"/>
</dbReference>
<comment type="subcellular location">
    <subcellularLocation>
        <location evidence="1 7">Cell membrane</location>
        <topology evidence="1 7">Multi-pass membrane protein</topology>
    </subcellularLocation>
</comment>
<dbReference type="Gene3D" id="1.10.3720.10">
    <property type="entry name" value="MetI-like"/>
    <property type="match status" value="1"/>
</dbReference>
<dbReference type="Proteomes" id="UP000319210">
    <property type="component" value="Unassembled WGS sequence"/>
</dbReference>
<evidence type="ECO:0000256" key="3">
    <source>
        <dbReference type="ARBA" id="ARBA00022475"/>
    </source>
</evidence>
<keyword evidence="6 7" id="KW-0472">Membrane</keyword>
<feature type="transmembrane region" description="Helical" evidence="7">
    <location>
        <begin position="241"/>
        <end position="264"/>
    </location>
</feature>
<evidence type="ECO:0000259" key="9">
    <source>
        <dbReference type="PROSITE" id="PS50928"/>
    </source>
</evidence>
<proteinExistence type="inferred from homology"/>
<keyword evidence="2 7" id="KW-0813">Transport</keyword>
<keyword evidence="5 7" id="KW-1133">Transmembrane helix</keyword>
<protein>
    <submittedName>
        <fullName evidence="10">Transporter</fullName>
    </submittedName>
</protein>
<dbReference type="InterPro" id="IPR035906">
    <property type="entry name" value="MetI-like_sf"/>
</dbReference>
<dbReference type="CDD" id="cd06261">
    <property type="entry name" value="TM_PBP2"/>
    <property type="match status" value="1"/>
</dbReference>
<feature type="transmembrane region" description="Helical" evidence="7">
    <location>
        <begin position="284"/>
        <end position="311"/>
    </location>
</feature>
<dbReference type="GO" id="GO:0055085">
    <property type="term" value="P:transmembrane transport"/>
    <property type="evidence" value="ECO:0007669"/>
    <property type="project" value="InterPro"/>
</dbReference>
<feature type="region of interest" description="Disordered" evidence="8">
    <location>
        <begin position="1"/>
        <end position="34"/>
    </location>
</feature>
<name>A0A4Y3QVM3_STRCI</name>
<evidence type="ECO:0000313" key="10">
    <source>
        <dbReference type="EMBL" id="GEB48999.1"/>
    </source>
</evidence>
<reference evidence="10 11" key="1">
    <citation type="submission" date="2019-06" db="EMBL/GenBank/DDBJ databases">
        <title>Whole genome shotgun sequence of Streptomyces cacaoi subsp. cacaoi NBRC 12748.</title>
        <authorList>
            <person name="Hosoyama A."/>
            <person name="Uohara A."/>
            <person name="Ohji S."/>
            <person name="Ichikawa N."/>
        </authorList>
    </citation>
    <scope>NUCLEOTIDE SEQUENCE [LARGE SCALE GENOMIC DNA]</scope>
    <source>
        <strain evidence="10 11">NBRC 12748</strain>
    </source>
</reference>
<gene>
    <name evidence="10" type="ORF">SCA03_15500</name>
</gene>
<evidence type="ECO:0000313" key="11">
    <source>
        <dbReference type="Proteomes" id="UP000319210"/>
    </source>
</evidence>
<evidence type="ECO:0000256" key="2">
    <source>
        <dbReference type="ARBA" id="ARBA00022448"/>
    </source>
</evidence>
<dbReference type="RefSeq" id="WP_030879696.1">
    <property type="nucleotide sequence ID" value="NZ_BJMM01000005.1"/>
</dbReference>
<evidence type="ECO:0000256" key="6">
    <source>
        <dbReference type="ARBA" id="ARBA00023136"/>
    </source>
</evidence>
<feature type="domain" description="ABC transmembrane type-1" evidence="9">
    <location>
        <begin position="97"/>
        <end position="311"/>
    </location>
</feature>
<feature type="transmembrane region" description="Helical" evidence="7">
    <location>
        <begin position="101"/>
        <end position="122"/>
    </location>
</feature>
<dbReference type="AlphaFoldDB" id="A0A4Y3QVM3"/>
<feature type="transmembrane region" description="Helical" evidence="7">
    <location>
        <begin position="183"/>
        <end position="206"/>
    </location>
</feature>
<dbReference type="PANTHER" id="PTHR43227">
    <property type="entry name" value="BLL4140 PROTEIN"/>
    <property type="match status" value="1"/>
</dbReference>
<keyword evidence="3" id="KW-1003">Cell membrane</keyword>
<comment type="similarity">
    <text evidence="7">Belongs to the binding-protein-dependent transport system permease family.</text>
</comment>
<accession>A0A4Y3QVM3</accession>
<dbReference type="EMBL" id="BJMM01000005">
    <property type="protein sequence ID" value="GEB48999.1"/>
    <property type="molecule type" value="Genomic_DNA"/>
</dbReference>
<organism evidence="10 11">
    <name type="scientific">Streptomyces cacaoi</name>
    <dbReference type="NCBI Taxonomy" id="1898"/>
    <lineage>
        <taxon>Bacteria</taxon>
        <taxon>Bacillati</taxon>
        <taxon>Actinomycetota</taxon>
        <taxon>Actinomycetes</taxon>
        <taxon>Kitasatosporales</taxon>
        <taxon>Streptomycetaceae</taxon>
        <taxon>Streptomyces</taxon>
    </lineage>
</organism>
<dbReference type="PANTHER" id="PTHR43227:SF8">
    <property type="entry name" value="DIACETYLCHITOBIOSE UPTAKE SYSTEM PERMEASE PROTEIN DASB"/>
    <property type="match status" value="1"/>
</dbReference>
<dbReference type="Pfam" id="PF00528">
    <property type="entry name" value="BPD_transp_1"/>
    <property type="match status" value="1"/>
</dbReference>
<sequence>MTTLTPPGTAPAGPTGAPPRARGPRPGARPRTGAPAQGGTILAVPALVWYLVFMVGPMAAIFVIAALHWPGMLQPVSFAGLENLRTVLDDPVFWEAVRNTAVHLAVALPVMIVCAYMVGYYVAQRPPGHRVIRYLLFIPGLISTPAKAMVFYAALSPDGLLNGALESVGLTSLTDAWLASPSTALACLIALDIWAGIGFTAVLFAARLGSVPGELGEAAQLDGAGHWRTMWRVHFPVIRDYVGVVTMLQFLWTLFGSAQHVLLLTQGGPGSSSTTLSFLVYQKAFIAADLGYSQTVGVLLFLVGLAGLLTIRRVFRPHH</sequence>